<evidence type="ECO:0000313" key="3">
    <source>
        <dbReference type="Proteomes" id="UP000233556"/>
    </source>
</evidence>
<evidence type="ECO:0000313" key="2">
    <source>
        <dbReference type="EMBL" id="PKU39554.1"/>
    </source>
</evidence>
<dbReference type="EMBL" id="KZ506457">
    <property type="protein sequence ID" value="PKU39554.1"/>
    <property type="molecule type" value="Genomic_DNA"/>
</dbReference>
<keyword evidence="1" id="KW-0732">Signal</keyword>
<protein>
    <submittedName>
        <fullName evidence="2">Uncharacterized protein</fullName>
    </submittedName>
</protein>
<sequence>MESRVARMLCLLCLVVMVQAFSQEGFKEVLLKQLGLSEVPKLHKRDLVDLVIPDHIRNKYISMLKRQRVKRRALPSLAGILRGIPGHATGNVLFLPSSSGNWQSTVLLPGEAAYLRPCWGRGKPTGGARLQT</sequence>
<proteinExistence type="predicted"/>
<accession>A0A2I0U0D7</accession>
<dbReference type="PRINTS" id="PR01427">
    <property type="entry name" value="TGFBETA4"/>
</dbReference>
<keyword evidence="3" id="KW-1185">Reference proteome</keyword>
<reference evidence="3" key="2">
    <citation type="submission" date="2017-12" db="EMBL/GenBank/DDBJ databases">
        <title>Genome sequence of the Bar-tailed Godwit (Limosa lapponica baueri).</title>
        <authorList>
            <person name="Lima N.C.B."/>
            <person name="Parody-Merino A.M."/>
            <person name="Battley P.F."/>
            <person name="Fidler A.E."/>
            <person name="Prosdocimi F."/>
        </authorList>
    </citation>
    <scope>NUCLEOTIDE SEQUENCE [LARGE SCALE GENOMIC DNA]</scope>
</reference>
<dbReference type="InterPro" id="IPR003942">
    <property type="entry name" value="LRDF"/>
</dbReference>
<organism evidence="2 3">
    <name type="scientific">Limosa lapponica baueri</name>
    <dbReference type="NCBI Taxonomy" id="1758121"/>
    <lineage>
        <taxon>Eukaryota</taxon>
        <taxon>Metazoa</taxon>
        <taxon>Chordata</taxon>
        <taxon>Craniata</taxon>
        <taxon>Vertebrata</taxon>
        <taxon>Euteleostomi</taxon>
        <taxon>Archelosauria</taxon>
        <taxon>Archosauria</taxon>
        <taxon>Dinosauria</taxon>
        <taxon>Saurischia</taxon>
        <taxon>Theropoda</taxon>
        <taxon>Coelurosauria</taxon>
        <taxon>Aves</taxon>
        <taxon>Neognathae</taxon>
        <taxon>Neoaves</taxon>
        <taxon>Charadriiformes</taxon>
        <taxon>Scolopacidae</taxon>
        <taxon>Limosa</taxon>
    </lineage>
</organism>
<feature type="chain" id="PRO_5014112569" evidence="1">
    <location>
        <begin position="21"/>
        <end position="132"/>
    </location>
</feature>
<dbReference type="OrthoDB" id="10019514at2759"/>
<dbReference type="Proteomes" id="UP000233556">
    <property type="component" value="Unassembled WGS sequence"/>
</dbReference>
<dbReference type="AlphaFoldDB" id="A0A2I0U0D7"/>
<name>A0A2I0U0D7_LIMLA</name>
<gene>
    <name evidence="2" type="ORF">llap_10137</name>
</gene>
<evidence type="ECO:0000256" key="1">
    <source>
        <dbReference type="SAM" id="SignalP"/>
    </source>
</evidence>
<reference evidence="3" key="1">
    <citation type="submission" date="2017-11" db="EMBL/GenBank/DDBJ databases">
        <authorList>
            <person name="Lima N.C."/>
            <person name="Parody-Merino A.M."/>
            <person name="Battley P.F."/>
            <person name="Fidler A.E."/>
            <person name="Prosdocimi F."/>
        </authorList>
    </citation>
    <scope>NUCLEOTIDE SEQUENCE [LARGE SCALE GENOMIC DNA]</scope>
</reference>
<dbReference type="GO" id="GO:0005160">
    <property type="term" value="F:transforming growth factor beta receptor binding"/>
    <property type="evidence" value="ECO:0007669"/>
    <property type="project" value="InterPro"/>
</dbReference>
<feature type="signal peptide" evidence="1">
    <location>
        <begin position="1"/>
        <end position="20"/>
    </location>
</feature>